<organism evidence="1 2">
    <name type="scientific">Denitrovibrio acetiphilus (strain DSM 12809 / NBRC 114555 / N2460)</name>
    <dbReference type="NCBI Taxonomy" id="522772"/>
    <lineage>
        <taxon>Bacteria</taxon>
        <taxon>Pseudomonadati</taxon>
        <taxon>Deferribacterota</taxon>
        <taxon>Deferribacteres</taxon>
        <taxon>Deferribacterales</taxon>
        <taxon>Geovibrionaceae</taxon>
        <taxon>Denitrovibrio</taxon>
    </lineage>
</organism>
<name>D4H7V2_DENA2</name>
<dbReference type="eggNOG" id="ENOG5033FK3">
    <property type="taxonomic scope" value="Bacteria"/>
</dbReference>
<gene>
    <name evidence="1" type="ordered locus">Dacet_1329</name>
</gene>
<dbReference type="EMBL" id="CP001968">
    <property type="protein sequence ID" value="ADD68101.1"/>
    <property type="molecule type" value="Genomic_DNA"/>
</dbReference>
<dbReference type="HOGENOM" id="CLU_186829_0_0_0"/>
<sequence>MPHTVKVKCNIMKKDVILLNSIMDSYENIAIVRTVDAKTGSVVLYATDNTYKTVLRVLDELKQDGVYIENISTQESENVDEW</sequence>
<keyword evidence="2" id="KW-1185">Reference proteome</keyword>
<dbReference type="PaxDb" id="522772-Dacet_1329"/>
<dbReference type="KEGG" id="dap:Dacet_1329"/>
<dbReference type="InterPro" id="IPR032587">
    <property type="entry name" value="DUF4911"/>
</dbReference>
<dbReference type="Pfam" id="PF16256">
    <property type="entry name" value="DUF4911"/>
    <property type="match status" value="1"/>
</dbReference>
<protein>
    <recommendedName>
        <fullName evidence="3">DUF4911 domain-containing protein</fullName>
    </recommendedName>
</protein>
<dbReference type="AlphaFoldDB" id="D4H7V2"/>
<dbReference type="Proteomes" id="UP000002012">
    <property type="component" value="Chromosome"/>
</dbReference>
<evidence type="ECO:0008006" key="3">
    <source>
        <dbReference type="Google" id="ProtNLM"/>
    </source>
</evidence>
<dbReference type="RefSeq" id="WP_013010623.1">
    <property type="nucleotide sequence ID" value="NC_013943.1"/>
</dbReference>
<dbReference type="STRING" id="522772.Dacet_1329"/>
<reference evidence="1 2" key="1">
    <citation type="journal article" date="2010" name="Stand. Genomic Sci.">
        <title>Complete genome sequence of Denitrovibrio acetiphilus type strain (N2460).</title>
        <authorList>
            <person name="Kiss H."/>
            <person name="Lang E."/>
            <person name="Lapidus A."/>
            <person name="Copeland A."/>
            <person name="Nolan M."/>
            <person name="Glavina Del Rio T."/>
            <person name="Chen F."/>
            <person name="Lucas S."/>
            <person name="Tice H."/>
            <person name="Cheng J.F."/>
            <person name="Han C."/>
            <person name="Goodwin L."/>
            <person name="Pitluck S."/>
            <person name="Liolios K."/>
            <person name="Pati A."/>
            <person name="Ivanova N."/>
            <person name="Mavromatis K."/>
            <person name="Chen A."/>
            <person name="Palaniappan K."/>
            <person name="Land M."/>
            <person name="Hauser L."/>
            <person name="Chang Y.J."/>
            <person name="Jeffries C.D."/>
            <person name="Detter J.C."/>
            <person name="Brettin T."/>
            <person name="Spring S."/>
            <person name="Rohde M."/>
            <person name="Goker M."/>
            <person name="Woyke T."/>
            <person name="Bristow J."/>
            <person name="Eisen J.A."/>
            <person name="Markowitz V."/>
            <person name="Hugenholtz P."/>
            <person name="Kyrpides N.C."/>
            <person name="Klenk H.P."/>
        </authorList>
    </citation>
    <scope>NUCLEOTIDE SEQUENCE [LARGE SCALE GENOMIC DNA]</scope>
    <source>
        <strain evidence="2">DSM 12809 / NBRC 114555 / N2460</strain>
    </source>
</reference>
<accession>D4H7V2</accession>
<proteinExistence type="predicted"/>
<dbReference type="InParanoid" id="D4H7V2"/>
<evidence type="ECO:0000313" key="1">
    <source>
        <dbReference type="EMBL" id="ADD68101.1"/>
    </source>
</evidence>
<evidence type="ECO:0000313" key="2">
    <source>
        <dbReference type="Proteomes" id="UP000002012"/>
    </source>
</evidence>